<comment type="caution">
    <text evidence="1">The sequence shown here is derived from an EMBL/GenBank/DDBJ whole genome shotgun (WGS) entry which is preliminary data.</text>
</comment>
<evidence type="ECO:0000313" key="1">
    <source>
        <dbReference type="EMBL" id="MUN28241.1"/>
    </source>
</evidence>
<name>A0A6A9QM25_SULME</name>
<protein>
    <submittedName>
        <fullName evidence="1">Uncharacterized protein</fullName>
    </submittedName>
</protein>
<dbReference type="OrthoDB" id="40355at2157"/>
<organism evidence="1 2">
    <name type="scientific">Sulfuracidifex metallicus DSM 6482 = JCM 9184</name>
    <dbReference type="NCBI Taxonomy" id="523847"/>
    <lineage>
        <taxon>Archaea</taxon>
        <taxon>Thermoproteota</taxon>
        <taxon>Thermoprotei</taxon>
        <taxon>Sulfolobales</taxon>
        <taxon>Sulfolobaceae</taxon>
        <taxon>Sulfuracidifex</taxon>
    </lineage>
</organism>
<reference evidence="1 2" key="1">
    <citation type="submission" date="2019-10" db="EMBL/GenBank/DDBJ databases">
        <title>Sequencing and Assembly of Multiple Reported Metal-Biooxidizing Members of the Extremely Thermoacidophilic Archaeal Family Sulfolobaceae.</title>
        <authorList>
            <person name="Counts J.A."/>
            <person name="Kelly R.M."/>
        </authorList>
    </citation>
    <scope>NUCLEOTIDE SEQUENCE [LARGE SCALE GENOMIC DNA]</scope>
    <source>
        <strain evidence="1 2">DSM 6482</strain>
    </source>
</reference>
<dbReference type="Proteomes" id="UP000470772">
    <property type="component" value="Unassembled WGS sequence"/>
</dbReference>
<keyword evidence="2" id="KW-1185">Reference proteome</keyword>
<dbReference type="EMBL" id="WGGD01000005">
    <property type="protein sequence ID" value="MUN28241.1"/>
    <property type="molecule type" value="Genomic_DNA"/>
</dbReference>
<dbReference type="AlphaFoldDB" id="A0A6A9QM25"/>
<accession>A0A6A9QM25</accession>
<dbReference type="RefSeq" id="WP_054838920.1">
    <property type="nucleotide sequence ID" value="NZ_BBBY01000025.1"/>
</dbReference>
<proteinExistence type="predicted"/>
<gene>
    <name evidence="1" type="ORF">GC250_01875</name>
</gene>
<evidence type="ECO:0000313" key="2">
    <source>
        <dbReference type="Proteomes" id="UP000470772"/>
    </source>
</evidence>
<sequence>MEVCSNGMLKDQAYVYNEKPPIFTIEGENKRIVKGRGFEITLEEGLDMNSIEQLFSALREGKVGNHTVYINGYLMMYVPAYGFGSFRVIRSSGEVKEELNSLTRKLFSGEIDDLTYDTELYKIGISIEGHTVALFEEASIEAGDVSWEDVIKASKTEIIVESVECKETRLKVDFDKGYIDANPLMIPIMRRADNVKLSAYITVADVIKGRFMGNIVTKKGVISVYKNFSIEEIKKGRFARTRICGKLRLDSERPCFYSNNLSAYSEDQNELEEAVKTLRNLIDTGKSVNF</sequence>